<dbReference type="InterPro" id="IPR050553">
    <property type="entry name" value="Thioredoxin_ResA/DsbE_sf"/>
</dbReference>
<dbReference type="PROSITE" id="PS00194">
    <property type="entry name" value="THIOREDOXIN_1"/>
    <property type="match status" value="1"/>
</dbReference>
<protein>
    <submittedName>
        <fullName evidence="3">Thiol-disulfide isomerase or thioredoxin</fullName>
    </submittedName>
</protein>
<feature type="domain" description="Thioredoxin" evidence="2">
    <location>
        <begin position="23"/>
        <end position="178"/>
    </location>
</feature>
<keyword evidence="4" id="KW-1185">Reference proteome</keyword>
<evidence type="ECO:0000256" key="1">
    <source>
        <dbReference type="ARBA" id="ARBA00023284"/>
    </source>
</evidence>
<dbReference type="Gene3D" id="3.40.30.10">
    <property type="entry name" value="Glutaredoxin"/>
    <property type="match status" value="1"/>
</dbReference>
<dbReference type="GO" id="GO:0016853">
    <property type="term" value="F:isomerase activity"/>
    <property type="evidence" value="ECO:0007669"/>
    <property type="project" value="UniProtKB-KW"/>
</dbReference>
<name>A0A1H1WST2_9FLAO</name>
<accession>A0A1H1WST2</accession>
<dbReference type="CDD" id="cd02966">
    <property type="entry name" value="TlpA_like_family"/>
    <property type="match status" value="1"/>
</dbReference>
<dbReference type="RefSeq" id="WP_244266683.1">
    <property type="nucleotide sequence ID" value="NZ_LT629774.1"/>
</dbReference>
<dbReference type="AlphaFoldDB" id="A0A1H1WST2"/>
<gene>
    <name evidence="3" type="ORF">SAMN04489797_2960</name>
</gene>
<dbReference type="InterPro" id="IPR036249">
    <property type="entry name" value="Thioredoxin-like_sf"/>
</dbReference>
<dbReference type="PANTHER" id="PTHR42852">
    <property type="entry name" value="THIOL:DISULFIDE INTERCHANGE PROTEIN DSBE"/>
    <property type="match status" value="1"/>
</dbReference>
<dbReference type="GO" id="GO:0016491">
    <property type="term" value="F:oxidoreductase activity"/>
    <property type="evidence" value="ECO:0007669"/>
    <property type="project" value="InterPro"/>
</dbReference>
<dbReference type="GO" id="GO:0016209">
    <property type="term" value="F:antioxidant activity"/>
    <property type="evidence" value="ECO:0007669"/>
    <property type="project" value="InterPro"/>
</dbReference>
<dbReference type="EMBL" id="LT629774">
    <property type="protein sequence ID" value="SDS99426.1"/>
    <property type="molecule type" value="Genomic_DNA"/>
</dbReference>
<dbReference type="InterPro" id="IPR017937">
    <property type="entry name" value="Thioredoxin_CS"/>
</dbReference>
<dbReference type="PROSITE" id="PS51352">
    <property type="entry name" value="THIOREDOXIN_2"/>
    <property type="match status" value="1"/>
</dbReference>
<dbReference type="SUPFAM" id="SSF52833">
    <property type="entry name" value="Thioredoxin-like"/>
    <property type="match status" value="1"/>
</dbReference>
<dbReference type="Proteomes" id="UP000198963">
    <property type="component" value="Chromosome I"/>
</dbReference>
<evidence type="ECO:0000313" key="3">
    <source>
        <dbReference type="EMBL" id="SDS99426.1"/>
    </source>
</evidence>
<keyword evidence="3" id="KW-0413">Isomerase</keyword>
<proteinExistence type="predicted"/>
<dbReference type="InterPro" id="IPR013766">
    <property type="entry name" value="Thioredoxin_domain"/>
</dbReference>
<keyword evidence="1" id="KW-0676">Redox-active center</keyword>
<reference evidence="3 4" key="1">
    <citation type="submission" date="2016-10" db="EMBL/GenBank/DDBJ databases">
        <authorList>
            <person name="Varghese N."/>
            <person name="Submissions S."/>
        </authorList>
    </citation>
    <scope>NUCLEOTIDE SEQUENCE [LARGE SCALE GENOMIC DNA]</scope>
    <source>
        <strain evidence="3 4">RHA_55</strain>
    </source>
</reference>
<dbReference type="PROSITE" id="PS51257">
    <property type="entry name" value="PROKAR_LIPOPROTEIN"/>
    <property type="match status" value="1"/>
</dbReference>
<sequence length="180" mass="21101">MNILKTKTLNPLVYVVLTFIFFISCKDSTPEVAEKKSTKLNITQEIPVYDFSEFEPLLYTDSNTTYLINFWAMWCAPCVKELPYIEAFAAKHPDVEIILVSLDFPKDIETKLKPFLKKKNITQKVVLLDDQDSNTWIDKIDPNWSGAIPFTIIFNKDERLFFERSFENLEDIENQFKKLN</sequence>
<evidence type="ECO:0000313" key="4">
    <source>
        <dbReference type="Proteomes" id="UP000198963"/>
    </source>
</evidence>
<organism evidence="3 4">
    <name type="scientific">Winogradskyella sediminis</name>
    <dbReference type="NCBI Taxonomy" id="1382466"/>
    <lineage>
        <taxon>Bacteria</taxon>
        <taxon>Pseudomonadati</taxon>
        <taxon>Bacteroidota</taxon>
        <taxon>Flavobacteriia</taxon>
        <taxon>Flavobacteriales</taxon>
        <taxon>Flavobacteriaceae</taxon>
        <taxon>Winogradskyella</taxon>
    </lineage>
</organism>
<evidence type="ECO:0000259" key="2">
    <source>
        <dbReference type="PROSITE" id="PS51352"/>
    </source>
</evidence>
<dbReference type="Pfam" id="PF00578">
    <property type="entry name" value="AhpC-TSA"/>
    <property type="match status" value="1"/>
</dbReference>
<dbReference type="STRING" id="1249933.SAMN04489797_2960"/>
<dbReference type="InterPro" id="IPR000866">
    <property type="entry name" value="AhpC/TSA"/>
</dbReference>
<dbReference type="PANTHER" id="PTHR42852:SF17">
    <property type="entry name" value="THIOREDOXIN-LIKE PROTEIN HI_1115"/>
    <property type="match status" value="1"/>
</dbReference>